<reference evidence="3" key="1">
    <citation type="submission" date="2022-11" db="UniProtKB">
        <authorList>
            <consortium name="WormBaseParasite"/>
        </authorList>
    </citation>
    <scope>IDENTIFICATION</scope>
</reference>
<keyword evidence="2" id="KW-1185">Reference proteome</keyword>
<proteinExistence type="predicted"/>
<feature type="signal peptide" evidence="1">
    <location>
        <begin position="1"/>
        <end position="20"/>
    </location>
</feature>
<name>A0A914PJH0_9BILA</name>
<feature type="chain" id="PRO_5037525842" evidence="1">
    <location>
        <begin position="21"/>
        <end position="67"/>
    </location>
</feature>
<keyword evidence="1" id="KW-0732">Signal</keyword>
<evidence type="ECO:0000313" key="3">
    <source>
        <dbReference type="WBParaSite" id="PDA_v2.g18524.t1"/>
    </source>
</evidence>
<accession>A0A914PJH0</accession>
<sequence length="67" mass="7351">MIMLLLLGLSVIAFITFFRRQNPLPRVQTVRYQPSSLQISVIRDSATFFKASAADPAVPAAKTVASK</sequence>
<dbReference type="Proteomes" id="UP000887578">
    <property type="component" value="Unplaced"/>
</dbReference>
<dbReference type="WBParaSite" id="PDA_v2.g18524.t1">
    <property type="protein sequence ID" value="PDA_v2.g18524.t1"/>
    <property type="gene ID" value="PDA_v2.g18524"/>
</dbReference>
<evidence type="ECO:0000256" key="1">
    <source>
        <dbReference type="SAM" id="SignalP"/>
    </source>
</evidence>
<evidence type="ECO:0000313" key="2">
    <source>
        <dbReference type="Proteomes" id="UP000887578"/>
    </source>
</evidence>
<dbReference type="AlphaFoldDB" id="A0A914PJH0"/>
<protein>
    <submittedName>
        <fullName evidence="3">Uncharacterized protein</fullName>
    </submittedName>
</protein>
<organism evidence="2 3">
    <name type="scientific">Panagrolaimus davidi</name>
    <dbReference type="NCBI Taxonomy" id="227884"/>
    <lineage>
        <taxon>Eukaryota</taxon>
        <taxon>Metazoa</taxon>
        <taxon>Ecdysozoa</taxon>
        <taxon>Nematoda</taxon>
        <taxon>Chromadorea</taxon>
        <taxon>Rhabditida</taxon>
        <taxon>Tylenchina</taxon>
        <taxon>Panagrolaimomorpha</taxon>
        <taxon>Panagrolaimoidea</taxon>
        <taxon>Panagrolaimidae</taxon>
        <taxon>Panagrolaimus</taxon>
    </lineage>
</organism>